<dbReference type="Proteomes" id="UP000032300">
    <property type="component" value="Chromosome"/>
</dbReference>
<keyword evidence="1" id="KW-0472">Membrane</keyword>
<name>A0A7U4JAD4_9SPHN</name>
<protein>
    <recommendedName>
        <fullName evidence="4">Glycerophosphoryl diester phosphodiesterase membrane domain-containing protein</fullName>
    </recommendedName>
</protein>
<gene>
    <name evidence="2" type="ORF">TS85_17470</name>
</gene>
<dbReference type="AlphaFoldDB" id="A0A7U4JAD4"/>
<evidence type="ECO:0000313" key="2">
    <source>
        <dbReference type="EMBL" id="AJP73196.1"/>
    </source>
</evidence>
<sequence>MQSARAQGGGVGKREEGQGMAYTEDGRYEISTVLSRTFDTIGANFLLFAGLSLVLSGLPAFAIDWWQASQIAVDTTDSMAVLRPAVFVPIVIVWLVSIVSSTVLQAALTRATVQHLSGETPNFARCLKVGLALFLPMIAISFLLAIGVGVGFLLLVVPGIILWLMWSVTVPVYVQEQVGIFEAFGRSRELTSGSRWRIFLTMLVLVFALWLLAIPVGMLTAAARSAGSATMLLSVLGAIVSALSSMVMVSIQACIYVELRDVKEGVAPGDLEAIFA</sequence>
<evidence type="ECO:0000313" key="3">
    <source>
        <dbReference type="Proteomes" id="UP000032300"/>
    </source>
</evidence>
<reference evidence="2 3" key="2">
    <citation type="submission" date="2015-02" db="EMBL/GenBank/DDBJ databases">
        <title>The complete genome of Sphingomonas hengshuiensis sp. WHSC-8 isolated from soil of Hengshui Lake.</title>
        <authorList>
            <person name="Wei S."/>
            <person name="Guo J."/>
            <person name="Su C."/>
            <person name="Wu R."/>
            <person name="Zhang Z."/>
            <person name="Liang K."/>
            <person name="Li H."/>
            <person name="Wang T."/>
            <person name="Liu H."/>
            <person name="Zhang C."/>
            <person name="Li Z."/>
            <person name="Wang Q."/>
            <person name="Meng J."/>
        </authorList>
    </citation>
    <scope>NUCLEOTIDE SEQUENCE [LARGE SCALE GENOMIC DNA]</scope>
    <source>
        <strain evidence="2 3">WHSC-8</strain>
    </source>
</reference>
<evidence type="ECO:0008006" key="4">
    <source>
        <dbReference type="Google" id="ProtNLM"/>
    </source>
</evidence>
<keyword evidence="1" id="KW-1133">Transmembrane helix</keyword>
<evidence type="ECO:0000256" key="1">
    <source>
        <dbReference type="SAM" id="Phobius"/>
    </source>
</evidence>
<organism evidence="2 3">
    <name type="scientific">Sphingomonas hengshuiensis</name>
    <dbReference type="NCBI Taxonomy" id="1609977"/>
    <lineage>
        <taxon>Bacteria</taxon>
        <taxon>Pseudomonadati</taxon>
        <taxon>Pseudomonadota</taxon>
        <taxon>Alphaproteobacteria</taxon>
        <taxon>Sphingomonadales</taxon>
        <taxon>Sphingomonadaceae</taxon>
        <taxon>Sphingomonas</taxon>
    </lineage>
</organism>
<keyword evidence="3" id="KW-1185">Reference proteome</keyword>
<feature type="transmembrane region" description="Helical" evidence="1">
    <location>
        <begin position="152"/>
        <end position="174"/>
    </location>
</feature>
<feature type="transmembrane region" description="Helical" evidence="1">
    <location>
        <begin position="45"/>
        <end position="66"/>
    </location>
</feature>
<proteinExistence type="predicted"/>
<feature type="transmembrane region" description="Helical" evidence="1">
    <location>
        <begin position="86"/>
        <end position="108"/>
    </location>
</feature>
<dbReference type="EMBL" id="CP010836">
    <property type="protein sequence ID" value="AJP73196.1"/>
    <property type="molecule type" value="Genomic_DNA"/>
</dbReference>
<reference evidence="2 3" key="1">
    <citation type="journal article" date="2015" name="Int. J. Syst. Evol. Microbiol.">
        <title>Sphingomonas hengshuiensis sp. nov., isolated from lake wetland.</title>
        <authorList>
            <person name="Wei S."/>
            <person name="Wang T."/>
            <person name="Liu H."/>
            <person name="Zhang C."/>
            <person name="Guo J."/>
            <person name="Wang Q."/>
            <person name="Liang K."/>
            <person name="Zhang Z."/>
        </authorList>
    </citation>
    <scope>NUCLEOTIDE SEQUENCE [LARGE SCALE GENOMIC DNA]</scope>
    <source>
        <strain evidence="2 3">WHSC-8</strain>
    </source>
</reference>
<feature type="transmembrane region" description="Helical" evidence="1">
    <location>
        <begin position="195"/>
        <end position="219"/>
    </location>
</feature>
<dbReference type="KEGG" id="sphi:TS85_17470"/>
<keyword evidence="1" id="KW-0812">Transmembrane</keyword>
<feature type="transmembrane region" description="Helical" evidence="1">
    <location>
        <begin position="129"/>
        <end position="146"/>
    </location>
</feature>
<feature type="transmembrane region" description="Helical" evidence="1">
    <location>
        <begin position="231"/>
        <end position="257"/>
    </location>
</feature>
<accession>A0A7U4JAD4</accession>